<dbReference type="GeneID" id="8438134"/>
<dbReference type="EMBL" id="CH476617">
    <property type="protein sequence ID" value="EEP80320.1"/>
    <property type="molecule type" value="Genomic_DNA"/>
</dbReference>
<protein>
    <submittedName>
        <fullName evidence="2">Uncharacterized protein</fullName>
    </submittedName>
</protein>
<evidence type="ECO:0000313" key="2">
    <source>
        <dbReference type="EMBL" id="EEP80320.1"/>
    </source>
</evidence>
<dbReference type="InParanoid" id="C4JRS3"/>
<accession>C4JRS3</accession>
<dbReference type="HOGENOM" id="CLU_615677_0_0_1"/>
<dbReference type="AlphaFoldDB" id="C4JRS3"/>
<organism evidence="2 3">
    <name type="scientific">Uncinocarpus reesii (strain UAMH 1704)</name>
    <dbReference type="NCBI Taxonomy" id="336963"/>
    <lineage>
        <taxon>Eukaryota</taxon>
        <taxon>Fungi</taxon>
        <taxon>Dikarya</taxon>
        <taxon>Ascomycota</taxon>
        <taxon>Pezizomycotina</taxon>
        <taxon>Eurotiomycetes</taxon>
        <taxon>Eurotiomycetidae</taxon>
        <taxon>Onygenales</taxon>
        <taxon>Onygenaceae</taxon>
        <taxon>Uncinocarpus</taxon>
    </lineage>
</organism>
<evidence type="ECO:0000313" key="3">
    <source>
        <dbReference type="Proteomes" id="UP000002058"/>
    </source>
</evidence>
<dbReference type="VEuPathDB" id="FungiDB:UREG_05162"/>
<dbReference type="KEGG" id="ure:UREG_05162"/>
<reference evidence="3" key="1">
    <citation type="journal article" date="2009" name="Genome Res.">
        <title>Comparative genomic analyses of the human fungal pathogens Coccidioides and their relatives.</title>
        <authorList>
            <person name="Sharpton T.J."/>
            <person name="Stajich J.E."/>
            <person name="Rounsley S.D."/>
            <person name="Gardner M.J."/>
            <person name="Wortman J.R."/>
            <person name="Jordar V.S."/>
            <person name="Maiti R."/>
            <person name="Kodira C.D."/>
            <person name="Neafsey D.E."/>
            <person name="Zeng Q."/>
            <person name="Hung C.-Y."/>
            <person name="McMahan C."/>
            <person name="Muszewska A."/>
            <person name="Grynberg M."/>
            <person name="Mandel M.A."/>
            <person name="Kellner E.M."/>
            <person name="Barker B.M."/>
            <person name="Galgiani J.N."/>
            <person name="Orbach M.J."/>
            <person name="Kirkland T.N."/>
            <person name="Cole G.T."/>
            <person name="Henn M.R."/>
            <person name="Birren B.W."/>
            <person name="Taylor J.W."/>
        </authorList>
    </citation>
    <scope>NUCLEOTIDE SEQUENCE [LARGE SCALE GENOMIC DNA]</scope>
    <source>
        <strain evidence="3">UAMH 1704</strain>
    </source>
</reference>
<keyword evidence="3" id="KW-1185">Reference proteome</keyword>
<evidence type="ECO:0000256" key="1">
    <source>
        <dbReference type="SAM" id="MobiDB-lite"/>
    </source>
</evidence>
<feature type="region of interest" description="Disordered" evidence="1">
    <location>
        <begin position="177"/>
        <end position="219"/>
    </location>
</feature>
<proteinExistence type="predicted"/>
<dbReference type="Proteomes" id="UP000002058">
    <property type="component" value="Unassembled WGS sequence"/>
</dbReference>
<sequence>MEQPRDRKPSSEDSVALNPTPFNLANSIIANCLPNNPFEFTLINRGPGIFAAAFASFPRLPGGFAAKAACLNSALPTKMETGIATNDDAHSYSSFASTVMSSDPLSSSGLSTPSTMVGDDSIDSSFFSTSAPYSSPYTPPCDLRLSFRDPEQVMSDVDDTEEDQDSNKDSDCDFAAIESDEESDGESIGCVEDSDDEMEYEESEDDDSCVDDEEFEEDDDSIEEQLSFISFERSVHFSSAADEVIPQTGPQEPLFDAAPEMTCHERMMLADQLKLRRIGTWDDGGDYDPEEHSRESLQLDKGLLFAYINGLRTLNLNYCKTALRSQTLHASRDGLGRLDARVDKDMNEYLGRISDLLRGIFPNLFTDDEYTHILAQAESAISFDDYGQLIYEARSTDVQHMIRSLLAERLDYDDMFLEEEMLEWFAGNLIAPLGRQALSRREQKA</sequence>
<dbReference type="RefSeq" id="XP_002584473.1">
    <property type="nucleotide sequence ID" value="XM_002584427.1"/>
</dbReference>
<dbReference type="OrthoDB" id="4199007at2759"/>
<dbReference type="eggNOG" id="ENOG502S13E">
    <property type="taxonomic scope" value="Eukaryota"/>
</dbReference>
<feature type="compositionally biased region" description="Acidic residues" evidence="1">
    <location>
        <begin position="192"/>
        <end position="219"/>
    </location>
</feature>
<gene>
    <name evidence="2" type="ORF">UREG_05162</name>
</gene>
<name>C4JRS3_UNCRE</name>